<reference evidence="13" key="2">
    <citation type="submission" date="2020-05" db="UniProtKB">
        <authorList>
            <consortium name="Ensembl"/>
        </authorList>
    </citation>
    <scope>IDENTIFICATION</scope>
</reference>
<evidence type="ECO:0000256" key="2">
    <source>
        <dbReference type="ARBA" id="ARBA00022475"/>
    </source>
</evidence>
<feature type="transmembrane region" description="Helical" evidence="11">
    <location>
        <begin position="138"/>
        <end position="159"/>
    </location>
</feature>
<dbReference type="PRINTS" id="PR01471">
    <property type="entry name" value="HISTAMINEH3R"/>
</dbReference>
<dbReference type="Pfam" id="PF00001">
    <property type="entry name" value="7tm_1"/>
    <property type="match status" value="1"/>
</dbReference>
<keyword evidence="2" id="KW-1003">Cell membrane</keyword>
<evidence type="ECO:0000256" key="10">
    <source>
        <dbReference type="RuleBase" id="RU000688"/>
    </source>
</evidence>
<dbReference type="PRINTS" id="PR00237">
    <property type="entry name" value="GPCRRHODOPSN"/>
</dbReference>
<keyword evidence="6 10" id="KW-0297">G-protein coupled receptor</keyword>
<name>A0A6I8Q6X7_XENTR</name>
<feature type="transmembrane region" description="Helical" evidence="11">
    <location>
        <begin position="310"/>
        <end position="330"/>
    </location>
</feature>
<evidence type="ECO:0000256" key="4">
    <source>
        <dbReference type="ARBA" id="ARBA00022692"/>
    </source>
</evidence>
<evidence type="ECO:0000256" key="6">
    <source>
        <dbReference type="ARBA" id="ARBA00023040"/>
    </source>
</evidence>
<organism evidence="13">
    <name type="scientific">Xenopus tropicalis</name>
    <name type="common">Western clawed frog</name>
    <name type="synonym">Silurana tropicalis</name>
    <dbReference type="NCBI Taxonomy" id="8364"/>
    <lineage>
        <taxon>Eukaryota</taxon>
        <taxon>Metazoa</taxon>
        <taxon>Chordata</taxon>
        <taxon>Craniata</taxon>
        <taxon>Vertebrata</taxon>
        <taxon>Euteleostomi</taxon>
        <taxon>Amphibia</taxon>
        <taxon>Batrachia</taxon>
        <taxon>Anura</taxon>
        <taxon>Pipoidea</taxon>
        <taxon>Pipidae</taxon>
        <taxon>Xenopodinae</taxon>
        <taxon>Xenopus</taxon>
        <taxon>Silurana</taxon>
    </lineage>
</organism>
<dbReference type="PROSITE" id="PS50262">
    <property type="entry name" value="G_PROTEIN_RECEP_F1_2"/>
    <property type="match status" value="1"/>
</dbReference>
<evidence type="ECO:0000256" key="9">
    <source>
        <dbReference type="ARBA" id="ARBA00023224"/>
    </source>
</evidence>
<keyword evidence="4 10" id="KW-0812">Transmembrane</keyword>
<dbReference type="PANTHER" id="PTHR24247:SF275">
    <property type="entry name" value="HISTAMINE H3 RECEPTOR"/>
    <property type="match status" value="1"/>
</dbReference>
<dbReference type="InterPro" id="IPR000276">
    <property type="entry name" value="GPCR_Rhodpsn"/>
</dbReference>
<sequence length="385" mass="43611">IKKTRTNINLFLMYEMRLIQAVLMSCVICVTGTGNALVILGFLVNKNLRTPSNYFLLNLAIGDFLTGTVSLPLYLQSYIISGGWVLGKHVCKFWLAMDSLLCQCTIYNIALISFDRFLAVTKAVSFQKKIKLAFMKMAAVWIVAFLIFGPAIILWEYFVGYSVVPDGECYPEFYYTTNYLLYSSILDFFTPMTAIAYFNLSIYFNIRSRMKNKTCKSSVSASNLKKDDNVFVDSSINSSHVGGMKEKSTKHPSSEKQIHIIRLVLTSCHTSPGQCRESRDEVPAGCVRPMSYDPVKNAALSKDKKIAKSLAVLVGTFCVCWAPYSFLTIIREGFCPWCISQILYNVTCWLYFLNSLINPFLYPFCHPAFKKTLMQLLCIDKPSKK</sequence>
<dbReference type="GeneTree" id="ENSGT00940000163206"/>
<dbReference type="GO" id="GO:0005886">
    <property type="term" value="C:plasma membrane"/>
    <property type="evidence" value="ECO:0007669"/>
    <property type="project" value="UniProtKB-SubCell"/>
</dbReference>
<evidence type="ECO:0000256" key="7">
    <source>
        <dbReference type="ARBA" id="ARBA00023136"/>
    </source>
</evidence>
<reference evidence="13" key="1">
    <citation type="journal article" date="2010" name="Science">
        <title>The genome of the Western clawed frog Xenopus tropicalis.</title>
        <authorList>
            <person name="Hellsten U."/>
            <person name="Harland R.M."/>
            <person name="Gilchrist M.J."/>
            <person name="Hendrix D."/>
            <person name="Jurka J."/>
            <person name="Kapitonov V."/>
            <person name="Ovcharenko I."/>
            <person name="Putnam N.H."/>
            <person name="Shu S."/>
            <person name="Taher L."/>
            <person name="Blitz I.L."/>
            <person name="Blumberg B."/>
            <person name="Dichmann D.S."/>
            <person name="Dubchak I."/>
            <person name="Amaya E."/>
            <person name="Detter J.C."/>
            <person name="Fletcher R."/>
            <person name="Gerhard D.S."/>
            <person name="Goodstein D."/>
            <person name="Graves T."/>
            <person name="Grigoriev I.V."/>
            <person name="Grimwood J."/>
            <person name="Kawashima T."/>
            <person name="Lindquist E."/>
            <person name="Lucas S.M."/>
            <person name="Mead P.E."/>
            <person name="Mitros T."/>
            <person name="Ogino H."/>
            <person name="Ohta Y."/>
            <person name="Poliakov A.V."/>
            <person name="Pollet N."/>
            <person name="Robert J."/>
            <person name="Salamov A."/>
            <person name="Sater A.K."/>
            <person name="Schmutz J."/>
            <person name="Terry A."/>
            <person name="Vize P.D."/>
            <person name="Warren W.C."/>
            <person name="Wells D."/>
            <person name="Wills A."/>
            <person name="Wilson R.K."/>
            <person name="Zimmerman L.B."/>
            <person name="Zorn A.M."/>
            <person name="Grainger R."/>
            <person name="Grammer T."/>
            <person name="Khokha M.K."/>
            <person name="Richardson P.M."/>
            <person name="Rokhsar D.S."/>
        </authorList>
    </citation>
    <scope>NUCLEOTIDE SEQUENCE [LARGE SCALE GENOMIC DNA]</scope>
    <source>
        <strain evidence="13">Nigerian</strain>
    </source>
</reference>
<feature type="domain" description="G-protein coupled receptors family 1 profile" evidence="12">
    <location>
        <begin position="34"/>
        <end position="362"/>
    </location>
</feature>
<comment type="subcellular location">
    <subcellularLocation>
        <location evidence="1">Cell membrane</location>
        <topology evidence="1">Multi-pass membrane protein</topology>
    </subcellularLocation>
</comment>
<feature type="transmembrane region" description="Helical" evidence="11">
    <location>
        <begin position="179"/>
        <end position="204"/>
    </location>
</feature>
<dbReference type="InterPro" id="IPR003980">
    <property type="entry name" value="Histamine_H3_rcpt"/>
</dbReference>
<evidence type="ECO:0000256" key="3">
    <source>
        <dbReference type="ARBA" id="ARBA00022553"/>
    </source>
</evidence>
<evidence type="ECO:0000256" key="5">
    <source>
        <dbReference type="ARBA" id="ARBA00022989"/>
    </source>
</evidence>
<dbReference type="AlphaFoldDB" id="A0A6I8Q6X7"/>
<dbReference type="InterPro" id="IPR017452">
    <property type="entry name" value="GPCR_Rhodpsn_7TM"/>
</dbReference>
<comment type="similarity">
    <text evidence="10">Belongs to the G-protein coupled receptor 1 family.</text>
</comment>
<dbReference type="InParanoid" id="A0A6I8Q6X7"/>
<evidence type="ECO:0000313" key="13">
    <source>
        <dbReference type="Ensembl" id="ENSXETP00000068289"/>
    </source>
</evidence>
<dbReference type="GO" id="GO:0004969">
    <property type="term" value="F:histamine receptor activity"/>
    <property type="evidence" value="ECO:0007669"/>
    <property type="project" value="InterPro"/>
</dbReference>
<dbReference type="PANTHER" id="PTHR24247">
    <property type="entry name" value="5-HYDROXYTRYPTAMINE RECEPTOR"/>
    <property type="match status" value="1"/>
</dbReference>
<keyword evidence="5 11" id="KW-1133">Transmembrane helix</keyword>
<dbReference type="Ensembl" id="ENSXETT00000084860">
    <property type="protein sequence ID" value="ENSXETP00000068289"/>
    <property type="gene ID" value="ENSXETG00000040284"/>
</dbReference>
<keyword evidence="9 10" id="KW-0807">Transducer</keyword>
<accession>A0A6I8Q6X7</accession>
<keyword evidence="3" id="KW-0597">Phosphoprotein</keyword>
<evidence type="ECO:0000259" key="12">
    <source>
        <dbReference type="PROSITE" id="PS50262"/>
    </source>
</evidence>
<dbReference type="Gene3D" id="1.20.1070.10">
    <property type="entry name" value="Rhodopsin 7-helix transmembrane proteins"/>
    <property type="match status" value="1"/>
</dbReference>
<feature type="transmembrane region" description="Helical" evidence="11">
    <location>
        <begin position="21"/>
        <end position="43"/>
    </location>
</feature>
<evidence type="ECO:0000256" key="11">
    <source>
        <dbReference type="SAM" id="Phobius"/>
    </source>
</evidence>
<proteinExistence type="inferred from homology"/>
<dbReference type="SUPFAM" id="SSF81321">
    <property type="entry name" value="Family A G protein-coupled receptor-like"/>
    <property type="match status" value="1"/>
</dbReference>
<protein>
    <recommendedName>
        <fullName evidence="12">G-protein coupled receptors family 1 profile domain-containing protein</fullName>
    </recommendedName>
</protein>
<evidence type="ECO:0000256" key="8">
    <source>
        <dbReference type="ARBA" id="ARBA00023170"/>
    </source>
</evidence>
<evidence type="ECO:0000256" key="1">
    <source>
        <dbReference type="ARBA" id="ARBA00004651"/>
    </source>
</evidence>
<feature type="transmembrane region" description="Helical" evidence="11">
    <location>
        <begin position="342"/>
        <end position="365"/>
    </location>
</feature>
<keyword evidence="8 10" id="KW-0675">Receptor</keyword>
<dbReference type="PROSITE" id="PS00237">
    <property type="entry name" value="G_PROTEIN_RECEP_F1_1"/>
    <property type="match status" value="1"/>
</dbReference>
<keyword evidence="7 11" id="KW-0472">Membrane</keyword>